<evidence type="ECO:0000256" key="11">
    <source>
        <dbReference type="ARBA" id="ARBA00048044"/>
    </source>
</evidence>
<keyword evidence="8" id="KW-0350">Heme biosynthesis</keyword>
<reference evidence="13" key="1">
    <citation type="journal article" date="2011" name="Proc. Natl. Acad. Sci. U.S.A.">
        <title>Obligate biotrophy features unraveled by the genomic analysis of rust fungi.</title>
        <authorList>
            <person name="Duplessis S."/>
            <person name="Cuomo C.A."/>
            <person name="Lin Y.-C."/>
            <person name="Aerts A."/>
            <person name="Tisserant E."/>
            <person name="Veneault-Fourrey C."/>
            <person name="Joly D.L."/>
            <person name="Hacquard S."/>
            <person name="Amselem J."/>
            <person name="Cantarel B.L."/>
            <person name="Chiu R."/>
            <person name="Coutinho P.M."/>
            <person name="Feau N."/>
            <person name="Field M."/>
            <person name="Frey P."/>
            <person name="Gelhaye E."/>
            <person name="Goldberg J."/>
            <person name="Grabherr M.G."/>
            <person name="Kodira C.D."/>
            <person name="Kohler A."/>
            <person name="Kuees U."/>
            <person name="Lindquist E.A."/>
            <person name="Lucas S.M."/>
            <person name="Mago R."/>
            <person name="Mauceli E."/>
            <person name="Morin E."/>
            <person name="Murat C."/>
            <person name="Pangilinan J.L."/>
            <person name="Park R."/>
            <person name="Pearson M."/>
            <person name="Quesneville H."/>
            <person name="Rouhier N."/>
            <person name="Sakthikumar S."/>
            <person name="Salamov A.A."/>
            <person name="Schmutz J."/>
            <person name="Selles B."/>
            <person name="Shapiro H."/>
            <person name="Tanguay P."/>
            <person name="Tuskan G.A."/>
            <person name="Henrissat B."/>
            <person name="Van de Peer Y."/>
            <person name="Rouze P."/>
            <person name="Ellis J.G."/>
            <person name="Dodds P.N."/>
            <person name="Schein J.E."/>
            <person name="Zhong S."/>
            <person name="Hamelin R.C."/>
            <person name="Grigoriev I.V."/>
            <person name="Szabo L.J."/>
            <person name="Martin F."/>
        </authorList>
    </citation>
    <scope>NUCLEOTIDE SEQUENCE [LARGE SCALE GENOMIC DNA]</scope>
    <source>
        <strain evidence="13">98AG31 / pathotype 3-4-7</strain>
    </source>
</reference>
<comment type="cofactor">
    <cofactor evidence="1">
        <name>heme b</name>
        <dbReference type="ChEBI" id="CHEBI:60344"/>
    </cofactor>
</comment>
<name>F4R8Q3_MELLP</name>
<dbReference type="VEuPathDB" id="FungiDB:MELLADRAFT_33554"/>
<dbReference type="PANTHER" id="PTHR23289:SF2">
    <property type="entry name" value="CYTOCHROME C OXIDASE ASSEMBLY PROTEIN COX15 HOMOLOG"/>
    <property type="match status" value="1"/>
</dbReference>
<keyword evidence="3" id="KW-0812">Transmembrane</keyword>
<evidence type="ECO:0000256" key="1">
    <source>
        <dbReference type="ARBA" id="ARBA00001970"/>
    </source>
</evidence>
<evidence type="ECO:0000256" key="7">
    <source>
        <dbReference type="ARBA" id="ARBA00023004"/>
    </source>
</evidence>
<dbReference type="Pfam" id="PF02628">
    <property type="entry name" value="COX15-CtaA"/>
    <property type="match status" value="1"/>
</dbReference>
<organism evidence="13">
    <name type="scientific">Melampsora larici-populina (strain 98AG31 / pathotype 3-4-7)</name>
    <name type="common">Poplar leaf rust fungus</name>
    <dbReference type="NCBI Taxonomy" id="747676"/>
    <lineage>
        <taxon>Eukaryota</taxon>
        <taxon>Fungi</taxon>
        <taxon>Dikarya</taxon>
        <taxon>Basidiomycota</taxon>
        <taxon>Pucciniomycotina</taxon>
        <taxon>Pucciniomycetes</taxon>
        <taxon>Pucciniales</taxon>
        <taxon>Melampsoraceae</taxon>
        <taxon>Melampsora</taxon>
    </lineage>
</organism>
<evidence type="ECO:0000256" key="8">
    <source>
        <dbReference type="ARBA" id="ARBA00023133"/>
    </source>
</evidence>
<dbReference type="STRING" id="747676.F4R8Q3"/>
<dbReference type="GO" id="GO:0046872">
    <property type="term" value="F:metal ion binding"/>
    <property type="evidence" value="ECO:0007669"/>
    <property type="project" value="UniProtKB-KW"/>
</dbReference>
<dbReference type="EMBL" id="GL883093">
    <property type="protein sequence ID" value="EGG11063.1"/>
    <property type="molecule type" value="Genomic_DNA"/>
</dbReference>
<proteinExistence type="predicted"/>
<keyword evidence="6" id="KW-0560">Oxidoreductase</keyword>
<evidence type="ECO:0000256" key="5">
    <source>
        <dbReference type="ARBA" id="ARBA00022989"/>
    </source>
</evidence>
<keyword evidence="7" id="KW-0408">Iron</keyword>
<keyword evidence="5" id="KW-1133">Transmembrane helix</keyword>
<keyword evidence="13" id="KW-1185">Reference proteome</keyword>
<dbReference type="GeneID" id="18927305"/>
<dbReference type="OrthoDB" id="1726137at2759"/>
<keyword evidence="9" id="KW-0472">Membrane</keyword>
<evidence type="ECO:0000256" key="9">
    <source>
        <dbReference type="ARBA" id="ARBA00023136"/>
    </source>
</evidence>
<accession>F4R8Q3</accession>
<dbReference type="Proteomes" id="UP000001072">
    <property type="component" value="Unassembled WGS sequence"/>
</dbReference>
<comment type="catalytic activity">
    <reaction evidence="11">
        <text>Fe(II)-heme o + 2 A + H2O = Fe(II)-heme a + 2 AH2</text>
        <dbReference type="Rhea" id="RHEA:63388"/>
        <dbReference type="ChEBI" id="CHEBI:13193"/>
        <dbReference type="ChEBI" id="CHEBI:15377"/>
        <dbReference type="ChEBI" id="CHEBI:17499"/>
        <dbReference type="ChEBI" id="CHEBI:60530"/>
        <dbReference type="ChEBI" id="CHEBI:61715"/>
        <dbReference type="EC" id="1.17.99.9"/>
    </reaction>
    <physiologicalReaction direction="left-to-right" evidence="11">
        <dbReference type="Rhea" id="RHEA:63389"/>
    </physiologicalReaction>
</comment>
<evidence type="ECO:0000256" key="10">
    <source>
        <dbReference type="ARBA" id="ARBA00044501"/>
    </source>
</evidence>
<protein>
    <submittedName>
        <fullName evidence="12">Uncharacterized protein</fullName>
    </submittedName>
</protein>
<dbReference type="RefSeq" id="XP_007405665.1">
    <property type="nucleotide sequence ID" value="XM_007405603.1"/>
</dbReference>
<dbReference type="GO" id="GO:0005743">
    <property type="term" value="C:mitochondrial inner membrane"/>
    <property type="evidence" value="ECO:0007669"/>
    <property type="project" value="TreeGrafter"/>
</dbReference>
<keyword evidence="4" id="KW-0479">Metal-binding</keyword>
<dbReference type="GO" id="GO:0016653">
    <property type="term" value="F:oxidoreductase activity, acting on NAD(P)H, heme protein as acceptor"/>
    <property type="evidence" value="ECO:0007669"/>
    <property type="project" value="TreeGrafter"/>
</dbReference>
<dbReference type="AlphaFoldDB" id="F4R8Q3"/>
<evidence type="ECO:0000256" key="6">
    <source>
        <dbReference type="ARBA" id="ARBA00023002"/>
    </source>
</evidence>
<dbReference type="InterPro" id="IPR023754">
    <property type="entry name" value="HemeA_Synthase_type2"/>
</dbReference>
<gene>
    <name evidence="12" type="ORF">MELLADRAFT_33554</name>
</gene>
<dbReference type="InterPro" id="IPR003780">
    <property type="entry name" value="COX15/CtaA_fam"/>
</dbReference>
<dbReference type="InParanoid" id="F4R8Q3"/>
<dbReference type="GO" id="GO:0120547">
    <property type="term" value="F:heme A synthase activity"/>
    <property type="evidence" value="ECO:0007669"/>
    <property type="project" value="UniProtKB-EC"/>
</dbReference>
<comment type="subcellular location">
    <subcellularLocation>
        <location evidence="2">Membrane</location>
        <topology evidence="2">Multi-pass membrane protein</topology>
    </subcellularLocation>
</comment>
<evidence type="ECO:0000256" key="2">
    <source>
        <dbReference type="ARBA" id="ARBA00004141"/>
    </source>
</evidence>
<evidence type="ECO:0000256" key="4">
    <source>
        <dbReference type="ARBA" id="ARBA00022723"/>
    </source>
</evidence>
<dbReference type="HOGENOM" id="CLU_2996946_0_0_1"/>
<dbReference type="KEGG" id="mlr:MELLADRAFT_33554"/>
<comment type="pathway">
    <text evidence="10">Porphyrin-containing compound metabolism; heme A biosynthesis; heme A from heme O: step 1/1.</text>
</comment>
<sequence length="57" mass="5987">MTACGLVHSVTGLVFLTAVSGPFVAGLDAGFVYNTFPLMGYHLILPQSELISTTITN</sequence>
<evidence type="ECO:0000313" key="13">
    <source>
        <dbReference type="Proteomes" id="UP000001072"/>
    </source>
</evidence>
<evidence type="ECO:0000256" key="3">
    <source>
        <dbReference type="ARBA" id="ARBA00022692"/>
    </source>
</evidence>
<dbReference type="PANTHER" id="PTHR23289">
    <property type="entry name" value="CYTOCHROME C OXIDASE ASSEMBLY PROTEIN COX15"/>
    <property type="match status" value="1"/>
</dbReference>
<evidence type="ECO:0000313" key="12">
    <source>
        <dbReference type="EMBL" id="EGG11063.1"/>
    </source>
</evidence>
<dbReference type="GO" id="GO:0006784">
    <property type="term" value="P:heme A biosynthetic process"/>
    <property type="evidence" value="ECO:0007669"/>
    <property type="project" value="InterPro"/>
</dbReference>